<dbReference type="AlphaFoldDB" id="A0A1H0W7A5"/>
<dbReference type="PANTHER" id="PTHR42847:SF4">
    <property type="entry name" value="ALKANESULFONATE MONOOXYGENASE-RELATED"/>
    <property type="match status" value="1"/>
</dbReference>
<keyword evidence="1" id="KW-0285">Flavoprotein</keyword>
<dbReference type="PANTHER" id="PTHR42847">
    <property type="entry name" value="ALKANESULFONATE MONOOXYGENASE"/>
    <property type="match status" value="1"/>
</dbReference>
<dbReference type="InterPro" id="IPR036661">
    <property type="entry name" value="Luciferase-like_sf"/>
</dbReference>
<dbReference type="InterPro" id="IPR011251">
    <property type="entry name" value="Luciferase-like_dom"/>
</dbReference>
<dbReference type="GO" id="GO:0008726">
    <property type="term" value="F:alkanesulfonate monooxygenase activity"/>
    <property type="evidence" value="ECO:0007669"/>
    <property type="project" value="TreeGrafter"/>
</dbReference>
<evidence type="ECO:0000313" key="7">
    <source>
        <dbReference type="Proteomes" id="UP000199497"/>
    </source>
</evidence>
<keyword evidence="7" id="KW-1185">Reference proteome</keyword>
<protein>
    <submittedName>
        <fullName evidence="6">Probable F420-dependent oxidoreductase, MSMEG_2516 family</fullName>
    </submittedName>
</protein>
<dbReference type="SUPFAM" id="SSF51679">
    <property type="entry name" value="Bacterial luciferase-like"/>
    <property type="match status" value="1"/>
</dbReference>
<dbReference type="OrthoDB" id="4288123at2"/>
<dbReference type="EMBL" id="FNJR01000011">
    <property type="protein sequence ID" value="SDP86617.1"/>
    <property type="molecule type" value="Genomic_DNA"/>
</dbReference>
<evidence type="ECO:0000256" key="1">
    <source>
        <dbReference type="ARBA" id="ARBA00022630"/>
    </source>
</evidence>
<evidence type="ECO:0000256" key="3">
    <source>
        <dbReference type="ARBA" id="ARBA00023002"/>
    </source>
</evidence>
<dbReference type="STRING" id="405564.SAMN04487905_1117"/>
<name>A0A1H0W7A5_9ACTN</name>
<evidence type="ECO:0000256" key="2">
    <source>
        <dbReference type="ARBA" id="ARBA00022643"/>
    </source>
</evidence>
<feature type="domain" description="Luciferase-like" evidence="5">
    <location>
        <begin position="8"/>
        <end position="241"/>
    </location>
</feature>
<organism evidence="6 7">
    <name type="scientific">Actinopolyspora xinjiangensis</name>
    <dbReference type="NCBI Taxonomy" id="405564"/>
    <lineage>
        <taxon>Bacteria</taxon>
        <taxon>Bacillati</taxon>
        <taxon>Actinomycetota</taxon>
        <taxon>Actinomycetes</taxon>
        <taxon>Actinopolysporales</taxon>
        <taxon>Actinopolysporaceae</taxon>
        <taxon>Actinopolyspora</taxon>
    </lineage>
</organism>
<dbReference type="GO" id="GO:0046306">
    <property type="term" value="P:alkanesulfonate catabolic process"/>
    <property type="evidence" value="ECO:0007669"/>
    <property type="project" value="TreeGrafter"/>
</dbReference>
<keyword evidence="4" id="KW-0503">Monooxygenase</keyword>
<evidence type="ECO:0000313" key="6">
    <source>
        <dbReference type="EMBL" id="SDP86617.1"/>
    </source>
</evidence>
<accession>A0A1H0W7A5</accession>
<dbReference type="Gene3D" id="3.20.20.30">
    <property type="entry name" value="Luciferase-like domain"/>
    <property type="match status" value="1"/>
</dbReference>
<gene>
    <name evidence="6" type="ORF">SAMN04487905_1117</name>
</gene>
<keyword evidence="2" id="KW-0288">FMN</keyword>
<reference evidence="7" key="1">
    <citation type="submission" date="2016-10" db="EMBL/GenBank/DDBJ databases">
        <authorList>
            <person name="Varghese N."/>
            <person name="Submissions S."/>
        </authorList>
    </citation>
    <scope>NUCLEOTIDE SEQUENCE [LARGE SCALE GENOMIC DNA]</scope>
    <source>
        <strain evidence="7">DSM 46732</strain>
    </source>
</reference>
<proteinExistence type="predicted"/>
<keyword evidence="3" id="KW-0560">Oxidoreductase</keyword>
<dbReference type="Pfam" id="PF00296">
    <property type="entry name" value="Bac_luciferase"/>
    <property type="match status" value="1"/>
</dbReference>
<evidence type="ECO:0000256" key="4">
    <source>
        <dbReference type="ARBA" id="ARBA00023033"/>
    </source>
</evidence>
<dbReference type="InterPro" id="IPR050172">
    <property type="entry name" value="SsuD_RutA_monooxygenase"/>
</dbReference>
<dbReference type="Proteomes" id="UP000199497">
    <property type="component" value="Unassembled WGS sequence"/>
</dbReference>
<evidence type="ECO:0000259" key="5">
    <source>
        <dbReference type="Pfam" id="PF00296"/>
    </source>
</evidence>
<sequence>MSVQATPDDAGTWARLARRCEDLGVRALLVADHPGVSASPFVSLAAAAGATSTLRLGSYVLNTGVRDPLLIASDVATLDVVSGGRAEVGLGAGHTPAEWEMIGRRRPSAAARVHRLRTTASAVRRLLDGATVPADDLGALRDVSLRDPRPVQRKVPLLVGGANPDLLRWGGAHADAVGLSGLGRTLSDGHSHTVSWSPQRVDAHIERVNQGARDAGTGPPLIEALVQRVVVTDDRYAAAAPLAERLDTPVEDLLAVPYLWIGTTDEILEQLRDARHRWGITRWVVREDSLGHAESVIERL</sequence>